<reference evidence="1" key="2">
    <citation type="journal article" date="2022" name="Microbiol. Resour. Announc.">
        <title>Metagenome Sequencing to Explore Phylogenomics of Terrestrial Cyanobacteria.</title>
        <authorList>
            <person name="Ward R.D."/>
            <person name="Stajich J.E."/>
            <person name="Johansen J.R."/>
            <person name="Huntemann M."/>
            <person name="Clum A."/>
            <person name="Foster B."/>
            <person name="Foster B."/>
            <person name="Roux S."/>
            <person name="Palaniappan K."/>
            <person name="Varghese N."/>
            <person name="Mukherjee S."/>
            <person name="Reddy T.B.K."/>
            <person name="Daum C."/>
            <person name="Copeland A."/>
            <person name="Chen I.A."/>
            <person name="Ivanova N.N."/>
            <person name="Kyrpides N.C."/>
            <person name="Shapiro N."/>
            <person name="Eloe-Fadrosh E.A."/>
            <person name="Pietrasiak N."/>
        </authorList>
    </citation>
    <scope>NUCLEOTIDE SEQUENCE</scope>
    <source>
        <strain evidence="1">CPER-KK1</strain>
    </source>
</reference>
<gene>
    <name evidence="1" type="ORF">KME25_11795</name>
</gene>
<protein>
    <submittedName>
        <fullName evidence="1">Fertility inhibition FinO-like protein</fullName>
    </submittedName>
</protein>
<evidence type="ECO:0000313" key="1">
    <source>
        <dbReference type="EMBL" id="MBW4545112.1"/>
    </source>
</evidence>
<evidence type="ECO:0000313" key="2">
    <source>
        <dbReference type="Proteomes" id="UP000753908"/>
    </source>
</evidence>
<reference evidence="1" key="1">
    <citation type="submission" date="2021-05" db="EMBL/GenBank/DDBJ databases">
        <authorList>
            <person name="Pietrasiak N."/>
            <person name="Ward R."/>
            <person name="Stajich J.E."/>
            <person name="Kurbessoian T."/>
        </authorList>
    </citation>
    <scope>NUCLEOTIDE SEQUENCE</scope>
    <source>
        <strain evidence="1">CPER-KK1</strain>
    </source>
</reference>
<dbReference type="AlphaFoldDB" id="A0A951U9T2"/>
<dbReference type="Proteomes" id="UP000753908">
    <property type="component" value="Unassembled WGS sequence"/>
</dbReference>
<name>A0A951U9T2_9CYAN</name>
<accession>A0A951U9T2</accession>
<dbReference type="EMBL" id="JAHHIF010000013">
    <property type="protein sequence ID" value="MBW4545112.1"/>
    <property type="molecule type" value="Genomic_DNA"/>
</dbReference>
<comment type="caution">
    <text evidence="1">The sequence shown here is derived from an EMBL/GenBank/DDBJ whole genome shotgun (WGS) entry which is preliminary data.</text>
</comment>
<proteinExistence type="predicted"/>
<organism evidence="1 2">
    <name type="scientific">Symplocastrum torsivum CPER-KK1</name>
    <dbReference type="NCBI Taxonomy" id="450513"/>
    <lineage>
        <taxon>Bacteria</taxon>
        <taxon>Bacillati</taxon>
        <taxon>Cyanobacteriota</taxon>
        <taxon>Cyanophyceae</taxon>
        <taxon>Oscillatoriophycideae</taxon>
        <taxon>Oscillatoriales</taxon>
        <taxon>Microcoleaceae</taxon>
        <taxon>Symplocastrum</taxon>
    </lineage>
</organism>
<sequence length="103" mass="11468">MPIPGKMELTIKINEFPADVATVENGWKQFELDCDGQQVSVKVKPKVFKKLEEAQANYPMWVAAIAGKMGEPTDGGFVLDQPNIQVFERKPKEPKPPQPEEGS</sequence>